<organism evidence="1">
    <name type="scientific">Aegilops tauschii</name>
    <name type="common">Tausch's goatgrass</name>
    <name type="synonym">Aegilops squarrosa</name>
    <dbReference type="NCBI Taxonomy" id="37682"/>
    <lineage>
        <taxon>Eukaryota</taxon>
        <taxon>Viridiplantae</taxon>
        <taxon>Streptophyta</taxon>
        <taxon>Embryophyta</taxon>
        <taxon>Tracheophyta</taxon>
        <taxon>Spermatophyta</taxon>
        <taxon>Magnoliopsida</taxon>
        <taxon>Liliopsida</taxon>
        <taxon>Poales</taxon>
        <taxon>Poaceae</taxon>
        <taxon>BOP clade</taxon>
        <taxon>Pooideae</taxon>
        <taxon>Triticodae</taxon>
        <taxon>Triticeae</taxon>
        <taxon>Triticinae</taxon>
        <taxon>Aegilops</taxon>
    </lineage>
</organism>
<dbReference type="InterPro" id="IPR011042">
    <property type="entry name" value="6-blade_b-propeller_TolB-like"/>
</dbReference>
<dbReference type="EnsemblPlants" id="EMT25425">
    <property type="protein sequence ID" value="EMT25425"/>
    <property type="gene ID" value="F775_22715"/>
</dbReference>
<dbReference type="Gene3D" id="2.120.10.30">
    <property type="entry name" value="TolB, C-terminal domain"/>
    <property type="match status" value="1"/>
</dbReference>
<accession>M8BKB2</accession>
<evidence type="ECO:0000313" key="1">
    <source>
        <dbReference type="EnsemblPlants" id="EMT25425"/>
    </source>
</evidence>
<dbReference type="PANTHER" id="PTHR10426">
    <property type="entry name" value="STRICTOSIDINE SYNTHASE-RELATED"/>
    <property type="match status" value="1"/>
</dbReference>
<dbReference type="GO" id="GO:0012505">
    <property type="term" value="C:endomembrane system"/>
    <property type="evidence" value="ECO:0007669"/>
    <property type="project" value="TreeGrafter"/>
</dbReference>
<proteinExistence type="predicted"/>
<dbReference type="Pfam" id="PF20067">
    <property type="entry name" value="SSL_N"/>
    <property type="match status" value="1"/>
</dbReference>
<protein>
    <recommendedName>
        <fullName evidence="2">Strictosidine synthase conserved region domain-containing protein</fullName>
    </recommendedName>
</protein>
<dbReference type="SUPFAM" id="SSF63829">
    <property type="entry name" value="Calcium-dependent phosphotriesterase"/>
    <property type="match status" value="1"/>
</dbReference>
<evidence type="ECO:0008006" key="2">
    <source>
        <dbReference type="Google" id="ProtNLM"/>
    </source>
</evidence>
<dbReference type="AlphaFoldDB" id="M8BKB2"/>
<dbReference type="GO" id="GO:0016787">
    <property type="term" value="F:hydrolase activity"/>
    <property type="evidence" value="ECO:0007669"/>
    <property type="project" value="TreeGrafter"/>
</dbReference>
<sequence>MAATSFDTTRIQQVPLSQGLLQGPESVAFDAQGHVLYSGVSDGRVLRWNGDKFHHKSGNLYVADAYRGLMRVGPGGAEAIVLVNVIDDLPLCFTNRVDVDQVTRLNIATH</sequence>
<dbReference type="PANTHER" id="PTHR10426:SF133">
    <property type="entry name" value="STRICTOSIDINE SYNTHASE CONSERVED REGION DOMAIN-CONTAINING PROTEIN"/>
    <property type="match status" value="1"/>
</dbReference>
<reference evidence="1" key="1">
    <citation type="submission" date="2015-06" db="UniProtKB">
        <authorList>
            <consortium name="EnsemblPlants"/>
        </authorList>
    </citation>
    <scope>IDENTIFICATION</scope>
</reference>
<name>M8BKB2_AEGTA</name>